<feature type="compositionally biased region" description="Basic and acidic residues" evidence="1">
    <location>
        <begin position="3160"/>
        <end position="3171"/>
    </location>
</feature>
<feature type="region of interest" description="Disordered" evidence="1">
    <location>
        <begin position="914"/>
        <end position="1162"/>
    </location>
</feature>
<feature type="compositionally biased region" description="Polar residues" evidence="1">
    <location>
        <begin position="41"/>
        <end position="57"/>
    </location>
</feature>
<dbReference type="EMBL" id="LGTL01000028">
    <property type="protein sequence ID" value="KPA74709.1"/>
    <property type="molecule type" value="Genomic_DNA"/>
</dbReference>
<feature type="compositionally biased region" description="Polar residues" evidence="1">
    <location>
        <begin position="2497"/>
        <end position="2506"/>
    </location>
</feature>
<feature type="region of interest" description="Disordered" evidence="1">
    <location>
        <begin position="3464"/>
        <end position="3517"/>
    </location>
</feature>
<feature type="compositionally biased region" description="Gly residues" evidence="1">
    <location>
        <begin position="305"/>
        <end position="316"/>
    </location>
</feature>
<feature type="compositionally biased region" description="Low complexity" evidence="1">
    <location>
        <begin position="469"/>
        <end position="482"/>
    </location>
</feature>
<feature type="compositionally biased region" description="Polar residues" evidence="1">
    <location>
        <begin position="3383"/>
        <end position="3400"/>
    </location>
</feature>
<dbReference type="Proteomes" id="UP000037923">
    <property type="component" value="Unassembled WGS sequence"/>
</dbReference>
<feature type="region of interest" description="Disordered" evidence="1">
    <location>
        <begin position="2980"/>
        <end position="3039"/>
    </location>
</feature>
<feature type="region of interest" description="Disordered" evidence="1">
    <location>
        <begin position="2193"/>
        <end position="2218"/>
    </location>
</feature>
<feature type="compositionally biased region" description="Low complexity" evidence="1">
    <location>
        <begin position="1666"/>
        <end position="1675"/>
    </location>
</feature>
<feature type="compositionally biased region" description="Polar residues" evidence="1">
    <location>
        <begin position="1555"/>
        <end position="1570"/>
    </location>
</feature>
<dbReference type="OMA" id="MQQDLPW"/>
<feature type="compositionally biased region" description="Basic residues" evidence="1">
    <location>
        <begin position="2314"/>
        <end position="2329"/>
    </location>
</feature>
<feature type="region of interest" description="Disordered" evidence="1">
    <location>
        <begin position="2292"/>
        <end position="2390"/>
    </location>
</feature>
<feature type="compositionally biased region" description="Low complexity" evidence="1">
    <location>
        <begin position="2541"/>
        <end position="2558"/>
    </location>
</feature>
<feature type="compositionally biased region" description="Low complexity" evidence="1">
    <location>
        <begin position="513"/>
        <end position="522"/>
    </location>
</feature>
<feature type="compositionally biased region" description="Polar residues" evidence="1">
    <location>
        <begin position="1116"/>
        <end position="1127"/>
    </location>
</feature>
<dbReference type="OrthoDB" id="10691668at2759"/>
<feature type="compositionally biased region" description="Polar residues" evidence="1">
    <location>
        <begin position="1"/>
        <end position="17"/>
    </location>
</feature>
<feature type="compositionally biased region" description="Polar residues" evidence="1">
    <location>
        <begin position="1608"/>
        <end position="1618"/>
    </location>
</feature>
<feature type="compositionally biased region" description="Pro residues" evidence="1">
    <location>
        <begin position="3329"/>
        <end position="3339"/>
    </location>
</feature>
<dbReference type="RefSeq" id="XP_015653148.1">
    <property type="nucleotide sequence ID" value="XM_015808257.1"/>
</dbReference>
<feature type="compositionally biased region" description="Low complexity" evidence="1">
    <location>
        <begin position="1541"/>
        <end position="1554"/>
    </location>
</feature>
<comment type="caution">
    <text evidence="2">The sequence shown here is derived from an EMBL/GenBank/DDBJ whole genome shotgun (WGS) entry which is preliminary data.</text>
</comment>
<feature type="compositionally biased region" description="Gly residues" evidence="1">
    <location>
        <begin position="236"/>
        <end position="247"/>
    </location>
</feature>
<feature type="region of interest" description="Disordered" evidence="1">
    <location>
        <begin position="1"/>
        <end position="59"/>
    </location>
</feature>
<feature type="region of interest" description="Disordered" evidence="1">
    <location>
        <begin position="1842"/>
        <end position="1878"/>
    </location>
</feature>
<feature type="compositionally biased region" description="Low complexity" evidence="1">
    <location>
        <begin position="3340"/>
        <end position="3349"/>
    </location>
</feature>
<feature type="region of interest" description="Disordered" evidence="1">
    <location>
        <begin position="1286"/>
        <end position="1331"/>
    </location>
</feature>
<reference evidence="2 3" key="1">
    <citation type="submission" date="2015-07" db="EMBL/GenBank/DDBJ databases">
        <title>High-quality genome of monoxenous trypanosomatid Leptomonas pyrrhocoris.</title>
        <authorList>
            <person name="Flegontov P."/>
            <person name="Butenko A."/>
            <person name="Firsov S."/>
            <person name="Vlcek C."/>
            <person name="Logacheva M.D."/>
            <person name="Field M."/>
            <person name="Filatov D."/>
            <person name="Flegontova O."/>
            <person name="Gerasimov E."/>
            <person name="Jackson A.P."/>
            <person name="Kelly S."/>
            <person name="Opperdoes F."/>
            <person name="O'Reilly A."/>
            <person name="Votypka J."/>
            <person name="Yurchenko V."/>
            <person name="Lukes J."/>
        </authorList>
    </citation>
    <scope>NUCLEOTIDE SEQUENCE [LARGE SCALE GENOMIC DNA]</scope>
    <source>
        <strain evidence="2">H10</strain>
    </source>
</reference>
<feature type="region of interest" description="Disordered" evidence="1">
    <location>
        <begin position="114"/>
        <end position="191"/>
    </location>
</feature>
<feature type="compositionally biased region" description="Low complexity" evidence="1">
    <location>
        <begin position="3027"/>
        <end position="3039"/>
    </location>
</feature>
<feature type="compositionally biased region" description="Low complexity" evidence="1">
    <location>
        <begin position="1103"/>
        <end position="1115"/>
    </location>
</feature>
<accession>A0A0M9FRQ5</accession>
<feature type="compositionally biased region" description="Low complexity" evidence="1">
    <location>
        <begin position="1055"/>
        <end position="1090"/>
    </location>
</feature>
<feature type="region of interest" description="Disordered" evidence="1">
    <location>
        <begin position="1351"/>
        <end position="1377"/>
    </location>
</feature>
<proteinExistence type="predicted"/>
<feature type="compositionally biased region" description="Low complexity" evidence="1">
    <location>
        <begin position="571"/>
        <end position="584"/>
    </location>
</feature>
<feature type="region of interest" description="Disordered" evidence="1">
    <location>
        <begin position="2147"/>
        <end position="2181"/>
    </location>
</feature>
<feature type="region of interest" description="Disordered" evidence="1">
    <location>
        <begin position="227"/>
        <end position="255"/>
    </location>
</feature>
<protein>
    <submittedName>
        <fullName evidence="2">Uncharacterized protein</fullName>
    </submittedName>
</protein>
<dbReference type="VEuPathDB" id="TriTrypDB:LpyrH10_28_0580"/>
<feature type="compositionally biased region" description="Pro residues" evidence="1">
    <location>
        <begin position="3227"/>
        <end position="3244"/>
    </location>
</feature>
<feature type="region of interest" description="Disordered" evidence="1">
    <location>
        <begin position="634"/>
        <end position="679"/>
    </location>
</feature>
<feature type="compositionally biased region" description="Polar residues" evidence="1">
    <location>
        <begin position="1842"/>
        <end position="1855"/>
    </location>
</feature>
<feature type="region of interest" description="Disordered" evidence="1">
    <location>
        <begin position="1511"/>
        <end position="1677"/>
    </location>
</feature>
<feature type="compositionally biased region" description="Basic and acidic residues" evidence="1">
    <location>
        <begin position="2024"/>
        <end position="2036"/>
    </location>
</feature>
<feature type="region of interest" description="Disordered" evidence="1">
    <location>
        <begin position="772"/>
        <end position="885"/>
    </location>
</feature>
<feature type="compositionally biased region" description="Basic and acidic residues" evidence="1">
    <location>
        <begin position="2147"/>
        <end position="2156"/>
    </location>
</feature>
<feature type="compositionally biased region" description="Low complexity" evidence="1">
    <location>
        <begin position="831"/>
        <end position="853"/>
    </location>
</feature>
<feature type="compositionally biased region" description="Low complexity" evidence="1">
    <location>
        <begin position="425"/>
        <end position="436"/>
    </location>
</feature>
<feature type="region of interest" description="Disordered" evidence="1">
    <location>
        <begin position="1473"/>
        <end position="1498"/>
    </location>
</feature>
<dbReference type="RefSeq" id="XP_015653149.1">
    <property type="nucleotide sequence ID" value="XM_015808258.1"/>
</dbReference>
<feature type="compositionally biased region" description="Pro residues" evidence="1">
    <location>
        <begin position="1366"/>
        <end position="1375"/>
    </location>
</feature>
<feature type="compositionally biased region" description="Low complexity" evidence="1">
    <location>
        <begin position="173"/>
        <end position="189"/>
    </location>
</feature>
<feature type="compositionally biased region" description="Polar residues" evidence="1">
    <location>
        <begin position="854"/>
        <end position="866"/>
    </location>
</feature>
<feature type="compositionally biased region" description="Basic and acidic residues" evidence="1">
    <location>
        <begin position="1624"/>
        <end position="1633"/>
    </location>
</feature>
<feature type="compositionally biased region" description="Low complexity" evidence="1">
    <location>
        <begin position="3357"/>
        <end position="3371"/>
    </location>
</feature>
<feature type="compositionally biased region" description="Basic and acidic residues" evidence="1">
    <location>
        <begin position="3469"/>
        <end position="3486"/>
    </location>
</feature>
<feature type="region of interest" description="Disordered" evidence="1">
    <location>
        <begin position="3287"/>
        <end position="3317"/>
    </location>
</feature>
<feature type="compositionally biased region" description="Low complexity" evidence="1">
    <location>
        <begin position="2197"/>
        <end position="2214"/>
    </location>
</feature>
<feature type="region of interest" description="Disordered" evidence="1">
    <location>
        <begin position="391"/>
        <end position="536"/>
    </location>
</feature>
<feature type="compositionally biased region" description="Polar residues" evidence="1">
    <location>
        <begin position="1643"/>
        <end position="1665"/>
    </location>
</feature>
<feature type="compositionally biased region" description="Low complexity" evidence="1">
    <location>
        <begin position="1007"/>
        <end position="1030"/>
    </location>
</feature>
<evidence type="ECO:0000256" key="1">
    <source>
        <dbReference type="SAM" id="MobiDB-lite"/>
    </source>
</evidence>
<feature type="compositionally biased region" description="Low complexity" evidence="1">
    <location>
        <begin position="634"/>
        <end position="645"/>
    </location>
</feature>
<feature type="region of interest" description="Disordered" evidence="1">
    <location>
        <begin position="3147"/>
        <end position="3275"/>
    </location>
</feature>
<gene>
    <name evidence="2" type="ORF">ABB37_09025</name>
</gene>
<feature type="compositionally biased region" description="Basic and acidic residues" evidence="1">
    <location>
        <begin position="1531"/>
        <end position="1540"/>
    </location>
</feature>
<evidence type="ECO:0000313" key="3">
    <source>
        <dbReference type="Proteomes" id="UP000037923"/>
    </source>
</evidence>
<feature type="compositionally biased region" description="Polar residues" evidence="1">
    <location>
        <begin position="1144"/>
        <end position="1156"/>
    </location>
</feature>
<feature type="compositionally biased region" description="Polar residues" evidence="1">
    <location>
        <begin position="24"/>
        <end position="33"/>
    </location>
</feature>
<feature type="region of interest" description="Disordered" evidence="1">
    <location>
        <begin position="2016"/>
        <end position="2036"/>
    </location>
</feature>
<feature type="region of interest" description="Disordered" evidence="1">
    <location>
        <begin position="556"/>
        <end position="584"/>
    </location>
</feature>
<feature type="region of interest" description="Disordered" evidence="1">
    <location>
        <begin position="2658"/>
        <end position="2748"/>
    </location>
</feature>
<dbReference type="EMBL" id="LGTL01000028">
    <property type="protein sequence ID" value="KPA74710.1"/>
    <property type="molecule type" value="Genomic_DNA"/>
</dbReference>
<feature type="region of interest" description="Disordered" evidence="1">
    <location>
        <begin position="2535"/>
        <end position="2638"/>
    </location>
</feature>
<organism evidence="2 3">
    <name type="scientific">Leptomonas pyrrhocoris</name>
    <name type="common">Firebug parasite</name>
    <dbReference type="NCBI Taxonomy" id="157538"/>
    <lineage>
        <taxon>Eukaryota</taxon>
        <taxon>Discoba</taxon>
        <taxon>Euglenozoa</taxon>
        <taxon>Kinetoplastea</taxon>
        <taxon>Metakinetoplastina</taxon>
        <taxon>Trypanosomatida</taxon>
        <taxon>Trypanosomatidae</taxon>
        <taxon>Leishmaniinae</taxon>
        <taxon>Leptomonas</taxon>
    </lineage>
</organism>
<feature type="region of interest" description="Disordered" evidence="1">
    <location>
        <begin position="301"/>
        <end position="374"/>
    </location>
</feature>
<dbReference type="GeneID" id="26909308"/>
<feature type="compositionally biased region" description="Low complexity" evidence="1">
    <location>
        <begin position="2606"/>
        <end position="2616"/>
    </location>
</feature>
<keyword evidence="3" id="KW-1185">Reference proteome</keyword>
<feature type="compositionally biased region" description="Low complexity" evidence="1">
    <location>
        <begin position="2673"/>
        <end position="2685"/>
    </location>
</feature>
<name>A0A0M9FRQ5_LEPPY</name>
<feature type="region of interest" description="Disordered" evidence="1">
    <location>
        <begin position="2482"/>
        <end position="2521"/>
    </location>
</feature>
<feature type="compositionally biased region" description="Low complexity" evidence="1">
    <location>
        <begin position="668"/>
        <end position="679"/>
    </location>
</feature>
<feature type="compositionally biased region" description="Low complexity" evidence="1">
    <location>
        <begin position="3493"/>
        <end position="3514"/>
    </location>
</feature>
<feature type="compositionally biased region" description="Low complexity" evidence="1">
    <location>
        <begin position="118"/>
        <end position="137"/>
    </location>
</feature>
<evidence type="ECO:0000313" key="2">
    <source>
        <dbReference type="EMBL" id="KPA74710.1"/>
    </source>
</evidence>
<sequence>MAHRLSPSTQDGGNSAVNPAPTPFLSSHSSQASIDRHQHSDNNTSANSATVESSLSTHGAALSMESADVLRHHLGGAAPVGAGVSTSRLAVTPTSDVSSFATYAISNRSSMHLRATVTSQRSQQQQQQQQQQSTSSRVLSVFDDTASSASRSESRQRRFGGASPKRSAAEALRSTPPMRPTSTSSPSTTLRELVGCSSLGSVTSAESNRKTRRHHIARSVVTPVGGSKIKNNSIGASGGGGGGGGAVDGHVSPSFEHLDSISPQLLSPYLNTSLPNTTNGSAAYPRSSELVLLSGLSAAASSAAGGSGGGGGGGRDTSGCYIQVPGSRRRATDPSRQQQQQQQLPHQHPCPRSTSSSKNGYGDSHFSLPHMPYRNEAQNTPVETEVTAAPVVADARKGNPRGGTTSHESPLFCGRQNFRSLSPGPASVAAAAPVPVTGDPKERKQSSLSQPQLAGEAQERQHGSVAPIATAPATTATATSSSNEARRAPRNAPSPKKKPQRAAAAAEGQDACSQPSQPLSLSDDSDNDDTNSSSAEAAQKALNLFQLPLSALLSSTTRDPAEVSRTVPLHSTSAASRRSNASVRGNSVISGGVAAASRSVRTPCSLVNSGHGDEDSTCDNKTLSRASGSINAAPTTAATAAAPVAGQAKRQPATRRKLRRHDLPPLRASPAQPPATRTTTANTNAHVVAPLTRFASNNTNSNTATSAKMFFPTVVPAERHRYDTSVHEGSQLNGVMSARHNLCGVSCSTSVTNSKGDELAERNVIAEAVQLCLRSPPPTSPTKQPRQRQNRCACNRRQRPSPKSPPSPLAGPASRLPTSDATEAVSDGVTSSIVNVDVDRSSSSSSSSRSNSDLASTMRSGTQRSRTTTIGTPSSASATTATPKVGRAAAKVDDAAAMCTSHSTRRFVLRRVAPRGRPPPMSLPRATPTATVAATKDETACVREQRNGAGGSSTSIPTTAAARRQEGEEEDSLSWSNQSASGPLYASATMASPPHPSTSPSHERRQSSQQQQEQQQQPSSSSLCASESPSGALARVSQSPAVPPLPRRRAQRVNASTPVAASVSVHSASTTMTTTTTTTASATRSGARVSYTKRRLKSRAVVQSQQQHQQHQQHQTTPLSVSPTASFGSALPQQLQQRPPPNLSIPSASLSRTQLSPPVISPHPYPGRVLTSASMRLSLSGLAAGASVMGKAAGACFSPAPRLATPLPREASLRVSSLSSSMSASQQLQRRAAAASLVVAFMCGHSLDDAVVHAADTPTTTTTATAATMAEPVKAAAPRPRYLPRFRGQRRHPYLQPSASTAKAAPRGGDSPPLRQPQQHRHEEGVALPAEQTADAGAVVIRRKLQPITASFGADPARATAAQGRPPRPYPPTPPTSMSVSLTTIVIHSNAAVAAALSAAAAETTCAVSAATAASSSASSSGTIMNSTPSVLLQVQSSSTVPGHSTPHLLSEEVEEGRGDVVAMTLLKSPKAVMHKGGSDSEAKSSSHHHHDGGDQRQAAPVDVSLEEVTCFPPTSSAPQKSDARLPSSRVDTRDIDETQRQQQQQQQGRSSTQKEAANTPENVSPTSAMSCPVVVMHPQRRRAGPPRDNFAASAAQADKQGTHDAANGSTAPTTPTQPRRHKTTVEPVKDDSNGDDDDDTNSRQGSAASLSATQARNSDAGTQESSLSTSPTLPQLRQHTGSDVAAFLCTAVPSINAEKEKTHCDGAPATAVAAAVTTTPTATVCFHRSAFYQFFAGGSVSDTHTSCGGTFSSRATPPLSATISTAMAMGTASSAFSSLEHSSLHSSTLTAAAATTVVHEGLVKGPSASELVTASVGCSNDNNGGGDRGGVAVVLSASSPMTWPPTSRCSSGTANPRDLTATQEEDNGSCRHLSHTRPSPTPWLALAPSSLSVAGVALAPSLATGAAGPAVDVVAAGDAVNGVRSGDNALATITSLGTPCSSKPSQQQQQTTSNVLSVLSAGSRMPLLQPAALMAVATNSLRAFSVPSSSMRPLARRRWTSAVAVQEGSSVLSRRSSLFKPHGRADSAVHRGNESEAVRGSAAAISAGVPGRREDQAATQTIAAPAAAAAAVLTAESTAEPPPLPVMDQSEIGQLWMEVCASTPKALDRRCQSRRGVLARQRQLSPRATTSLSSVAAAAEGDNSVDLRYDNDTRNRAGQRRSSRRSPLWAGHRRSSSNSISPAAPVALVCASDAESPTPASSSSGTAGGTNANRDGTRLSFPSVVAMLNFATHDDDDDELGAGHRGHDREAFSAYDVDMEEILRAKAEAMRRTGRRPSARKPPVIRTRAAAHFSGDAGETTVKPCLQPTSSFTRKRRDWRSHGSPHHRQGSDGSSAEVREEDGERSAPQLTSEYGGVAVSQLRRAHPSTSTSGGEAEEEAPRRYPSRSPMLSLQSALLLSTDGGSDSDESVDVFTPHSCVASVGAGGGSTANGTNLNKNANSTFANSTISGGSTAPAEGVRDRIGQLTGCGGVRSAARVRSAAPPLSAPLCLGTVPSDNSKNNSRGVGGQDEGAEGDQISPVSHTAHFAADDAEMAETDGSPSTQQPQQQGHSWGSQLHPRRRRVWPSILLSGTDDDSGSNNNNECASAKTDGVRHDEDNDEEAAAAAGAGRDSAPPVPRASRPRRTPVAGPEVGGISPVLAPLVFMKNRTAPPVVEETAVDRTRSTAPWLASTNTAASTPTAAMKTAVPSLLAQRPEGSGTSPDGGGSPSLAGPRPATLTQGRHAKTTYENKADATTTSPQRNAAPPETAANISFAYHPLTMDELSAQNATPPNSNIVSRSAFTIRSGCTSALTSNADNHFGDATAAAAAARGEESASAKEEQLAVVVTDPAQGFSSDSGLRAVAETFRGGGGSGLCLIDAQLPEVHATTPMAAAAADIGEAPRVLSVVPTTHVHVGYVSRDGAVGARTPKTLPVPTTVTSFSINNSSDSSGGGQQAVVASRAFATMGHEEQRNRDCAEGELRRAAATRPFFTPTTVLSAIPPVIAPPERDSDEEGDEEAPARSGQLDSDDSSTDISATHLQPWASPFSPGPGAAASPTMWLPAASCRTSPSAGPSILISSRKWHGSSAQTTPTPPPYVPLNSAEALTKQHGGELNNTDGEVTGATMFSMLEASASEPRTVSTAAATAAAAAAAEVYGRHRGVRRLHHPSFTTTTPTNEERGEETKAEAEETSLVRPHSPFLLVPQKPPPSASLAAPHGRHSIPPANVKEGTADVAAQGDGIASPDPPHPPQQLLPAPPAPTPASAHRRRVSFRDNLSEEATLSPPRRISDGGLGLLTAAAKAGPAASRPMMLGRSSPLGTAAASPVTSPAGASGLVLPHPPPFLMQLPLPPAPPPAATTNASTATPSLFHSPRQHSSSNSGSNSNPSPILVQSAPGQLHAQLSTSASPQSMVSANGNSGVGVSDHPNPHHSSYAHGGTSSHTNVGGKGTEPALSPAAAILLAHTLQYTATTKTPFMLAEAAPPAARDPDGVREGAEATGERCSARQLTPSASRRNAARGSGTSGRSVSSGAPLRLHTFDWAGTTVGSAMTMESNSFLSSPTDSDV</sequence>
<feature type="compositionally biased region" description="Low complexity" evidence="1">
    <location>
        <begin position="867"/>
        <end position="882"/>
    </location>
</feature>
<feature type="compositionally biased region" description="Basic residues" evidence="1">
    <location>
        <begin position="785"/>
        <end position="800"/>
    </location>
</feature>
<feature type="compositionally biased region" description="Basic and acidic residues" evidence="1">
    <location>
        <begin position="935"/>
        <end position="946"/>
    </location>
</feature>
<feature type="region of interest" description="Disordered" evidence="1">
    <location>
        <begin position="3329"/>
        <end position="3433"/>
    </location>
</feature>
<feature type="compositionally biased region" description="Low complexity" evidence="1">
    <location>
        <begin position="2482"/>
        <end position="2491"/>
    </location>
</feature>